<dbReference type="GO" id="GO:0005548">
    <property type="term" value="F:phospholipid transporter activity"/>
    <property type="evidence" value="ECO:0007669"/>
    <property type="project" value="TreeGrafter"/>
</dbReference>
<comment type="similarity">
    <text evidence="2 7">Belongs to the MlaE permease family.</text>
</comment>
<dbReference type="InterPro" id="IPR030802">
    <property type="entry name" value="Permease_MalE"/>
</dbReference>
<accession>A0A538S8X2</accession>
<dbReference type="AlphaFoldDB" id="A0A538S8X2"/>
<comment type="subcellular location">
    <subcellularLocation>
        <location evidence="1">Membrane</location>
        <topology evidence="1">Multi-pass membrane protein</topology>
    </subcellularLocation>
</comment>
<evidence type="ECO:0000256" key="5">
    <source>
        <dbReference type="ARBA" id="ARBA00022989"/>
    </source>
</evidence>
<evidence type="ECO:0000256" key="1">
    <source>
        <dbReference type="ARBA" id="ARBA00004141"/>
    </source>
</evidence>
<evidence type="ECO:0000256" key="3">
    <source>
        <dbReference type="ARBA" id="ARBA00022448"/>
    </source>
</evidence>
<dbReference type="NCBIfam" id="TIGR00056">
    <property type="entry name" value="MlaE family lipid ABC transporter permease subunit"/>
    <property type="match status" value="1"/>
</dbReference>
<dbReference type="PANTHER" id="PTHR30188">
    <property type="entry name" value="ABC TRANSPORTER PERMEASE PROTEIN-RELATED"/>
    <property type="match status" value="1"/>
</dbReference>
<feature type="transmembrane region" description="Helical" evidence="7">
    <location>
        <begin position="241"/>
        <end position="265"/>
    </location>
</feature>
<keyword evidence="4 7" id="KW-0812">Transmembrane</keyword>
<dbReference type="PANTHER" id="PTHR30188:SF4">
    <property type="entry name" value="PROTEIN TRIGALACTOSYLDIACYLGLYCEROL 1, CHLOROPLASTIC"/>
    <property type="match status" value="1"/>
</dbReference>
<dbReference type="InterPro" id="IPR003453">
    <property type="entry name" value="ABC_MlaE_roteobac"/>
</dbReference>
<evidence type="ECO:0000313" key="8">
    <source>
        <dbReference type="EMBL" id="TMQ47819.1"/>
    </source>
</evidence>
<feature type="transmembrane region" description="Helical" evidence="7">
    <location>
        <begin position="168"/>
        <end position="190"/>
    </location>
</feature>
<feature type="transmembrane region" description="Helical" evidence="7">
    <location>
        <begin position="143"/>
        <end position="162"/>
    </location>
</feature>
<dbReference type="EMBL" id="VBOT01000165">
    <property type="protein sequence ID" value="TMQ47819.1"/>
    <property type="molecule type" value="Genomic_DNA"/>
</dbReference>
<organism evidence="8 9">
    <name type="scientific">Eiseniibacteriota bacterium</name>
    <dbReference type="NCBI Taxonomy" id="2212470"/>
    <lineage>
        <taxon>Bacteria</taxon>
        <taxon>Candidatus Eiseniibacteriota</taxon>
    </lineage>
</organism>
<keyword evidence="3" id="KW-0813">Transport</keyword>
<feature type="transmembrane region" description="Helical" evidence="7">
    <location>
        <begin position="54"/>
        <end position="80"/>
    </location>
</feature>
<dbReference type="GO" id="GO:0043190">
    <property type="term" value="C:ATP-binding cassette (ABC) transporter complex"/>
    <property type="evidence" value="ECO:0007669"/>
    <property type="project" value="InterPro"/>
</dbReference>
<dbReference type="Pfam" id="PF02405">
    <property type="entry name" value="MlaE"/>
    <property type="match status" value="1"/>
</dbReference>
<evidence type="ECO:0000313" key="9">
    <source>
        <dbReference type="Proteomes" id="UP000320184"/>
    </source>
</evidence>
<protein>
    <submittedName>
        <fullName evidence="8">ABC transporter permease</fullName>
    </submittedName>
</protein>
<evidence type="ECO:0000256" key="7">
    <source>
        <dbReference type="RuleBase" id="RU362044"/>
    </source>
</evidence>
<evidence type="ECO:0000256" key="6">
    <source>
        <dbReference type="ARBA" id="ARBA00023136"/>
    </source>
</evidence>
<dbReference type="Proteomes" id="UP000320184">
    <property type="component" value="Unassembled WGS sequence"/>
</dbReference>
<keyword evidence="6 7" id="KW-0472">Membrane</keyword>
<sequence length="268" mass="28378">MEQSIWVSGTRYVGFKVTHWVSEVGRVTLMYGDMIRSALGKLPSYRVTIDQMGAIGVGSLGLVIVVSLFTGAVAAVQAAYQFSNVVPLKYLGAVILRSTIIELGPVLTALVVGGRVGAAIAAELGTMKVTEQIDALRAMGINPIRFLVLPRVFAATVMLPVMTIFSNAIAIIGGFLVAVLTIGVSPGTYLNSLKDFFYYKDLFSGLLKAMCFGNIIGTMGCFYGFSTEGGAEGVGIATTRAVVASCVLVLVTDYLLASVLFRIIFSTS</sequence>
<evidence type="ECO:0000256" key="4">
    <source>
        <dbReference type="ARBA" id="ARBA00022692"/>
    </source>
</evidence>
<gene>
    <name evidence="8" type="ORF">E6K73_13050</name>
</gene>
<proteinExistence type="inferred from homology"/>
<feature type="transmembrane region" description="Helical" evidence="7">
    <location>
        <begin position="100"/>
        <end position="122"/>
    </location>
</feature>
<reference evidence="8 9" key="1">
    <citation type="journal article" date="2019" name="Nat. Microbiol.">
        <title>Mediterranean grassland soil C-N compound turnover is dependent on rainfall and depth, and is mediated by genomically divergent microorganisms.</title>
        <authorList>
            <person name="Diamond S."/>
            <person name="Andeer P.F."/>
            <person name="Li Z."/>
            <person name="Crits-Christoph A."/>
            <person name="Burstein D."/>
            <person name="Anantharaman K."/>
            <person name="Lane K.R."/>
            <person name="Thomas B.C."/>
            <person name="Pan C."/>
            <person name="Northen T.R."/>
            <person name="Banfield J.F."/>
        </authorList>
    </citation>
    <scope>NUCLEOTIDE SEQUENCE [LARGE SCALE GENOMIC DNA]</scope>
    <source>
        <strain evidence="8">WS_3</strain>
    </source>
</reference>
<evidence type="ECO:0000256" key="2">
    <source>
        <dbReference type="ARBA" id="ARBA00007556"/>
    </source>
</evidence>
<feature type="transmembrane region" description="Helical" evidence="7">
    <location>
        <begin position="202"/>
        <end position="225"/>
    </location>
</feature>
<comment type="caution">
    <text evidence="8">The sequence shown here is derived from an EMBL/GenBank/DDBJ whole genome shotgun (WGS) entry which is preliminary data.</text>
</comment>
<name>A0A538S8X2_UNCEI</name>
<keyword evidence="5 7" id="KW-1133">Transmembrane helix</keyword>